<feature type="compositionally biased region" description="Polar residues" evidence="1">
    <location>
        <begin position="338"/>
        <end position="351"/>
    </location>
</feature>
<proteinExistence type="predicted"/>
<feature type="compositionally biased region" description="Polar residues" evidence="1">
    <location>
        <begin position="307"/>
        <end position="328"/>
    </location>
</feature>
<feature type="region of interest" description="Disordered" evidence="1">
    <location>
        <begin position="193"/>
        <end position="227"/>
    </location>
</feature>
<feature type="compositionally biased region" description="Low complexity" evidence="1">
    <location>
        <begin position="196"/>
        <end position="210"/>
    </location>
</feature>
<feature type="non-terminal residue" evidence="2">
    <location>
        <position position="1"/>
    </location>
</feature>
<dbReference type="OrthoDB" id="18896at2759"/>
<keyword evidence="3" id="KW-1185">Reference proteome</keyword>
<evidence type="ECO:0000256" key="1">
    <source>
        <dbReference type="SAM" id="MobiDB-lite"/>
    </source>
</evidence>
<evidence type="ECO:0000313" key="3">
    <source>
        <dbReference type="Proteomes" id="UP000278143"/>
    </source>
</evidence>
<dbReference type="AlphaFoldDB" id="A0A4P9YS12"/>
<sequence>VRSVECRVEVRSNADGRILSGVLARASGDSTATTAFHSLVLHHCNAPVWEEAFRLDIPEGQFEDVKGNTAIPWSRRGNGSQWVYSFTAGVGGSVTGGALFVGVPGDAASSVGSSLAVSAAAAVSVMVEAASGSVVVTALFSVSGADAGSGMVSGCTGADGGDGGGDGDGGSMSSAGTTAAGMGSISASRHIDATNGSASVASGESSSSMDGAKDGDGGSASWTKEAVSKSSSAIGAERYLRARLDSVAIQVSLFSLRLSMSEDATAAVEGRDKAAPMEFEYYDAMRVAPVTFQPHIPATTTTTAATSSPLLARTNNTAPVRSMSTMSSPAVLAGHEAGSSSTTANPSSTRPTAEEQEEDEWETQQASGSRLAPPPLSSGRRGGSNASAPNSSSNSSNGGSNRPSRVRRKKPASIYRRAASPHTRKARGRASGWSFGWPGLRVNGYEMDRALSWW</sequence>
<evidence type="ECO:0000313" key="2">
    <source>
        <dbReference type="EMBL" id="RKP22686.1"/>
    </source>
</evidence>
<reference evidence="3" key="1">
    <citation type="journal article" date="2018" name="Nat. Microbiol.">
        <title>Leveraging single-cell genomics to expand the fungal tree of life.</title>
        <authorList>
            <person name="Ahrendt S.R."/>
            <person name="Quandt C.A."/>
            <person name="Ciobanu D."/>
            <person name="Clum A."/>
            <person name="Salamov A."/>
            <person name="Andreopoulos B."/>
            <person name="Cheng J.F."/>
            <person name="Woyke T."/>
            <person name="Pelin A."/>
            <person name="Henrissat B."/>
            <person name="Reynolds N.K."/>
            <person name="Benny G.L."/>
            <person name="Smith M.E."/>
            <person name="James T.Y."/>
            <person name="Grigoriev I.V."/>
        </authorList>
    </citation>
    <scope>NUCLEOTIDE SEQUENCE [LARGE SCALE GENOMIC DNA]</scope>
    <source>
        <strain evidence="3">Benny S71-1</strain>
    </source>
</reference>
<dbReference type="EMBL" id="KZ991798">
    <property type="protein sequence ID" value="RKP22686.1"/>
    <property type="molecule type" value="Genomic_DNA"/>
</dbReference>
<dbReference type="Gene3D" id="2.60.40.150">
    <property type="entry name" value="C2 domain"/>
    <property type="match status" value="1"/>
</dbReference>
<gene>
    <name evidence="2" type="ORF">SYNPS1DRAFT_31690</name>
</gene>
<feature type="region of interest" description="Disordered" evidence="1">
    <location>
        <begin position="300"/>
        <end position="433"/>
    </location>
</feature>
<protein>
    <submittedName>
        <fullName evidence="2">Uncharacterized protein</fullName>
    </submittedName>
</protein>
<organism evidence="2 3">
    <name type="scientific">Syncephalis pseudoplumigaleata</name>
    <dbReference type="NCBI Taxonomy" id="1712513"/>
    <lineage>
        <taxon>Eukaryota</taxon>
        <taxon>Fungi</taxon>
        <taxon>Fungi incertae sedis</taxon>
        <taxon>Zoopagomycota</taxon>
        <taxon>Zoopagomycotina</taxon>
        <taxon>Zoopagomycetes</taxon>
        <taxon>Zoopagales</taxon>
        <taxon>Piptocephalidaceae</taxon>
        <taxon>Syncephalis</taxon>
    </lineage>
</organism>
<dbReference type="Proteomes" id="UP000278143">
    <property type="component" value="Unassembled WGS sequence"/>
</dbReference>
<feature type="compositionally biased region" description="Low complexity" evidence="1">
    <location>
        <begin position="377"/>
        <end position="403"/>
    </location>
</feature>
<dbReference type="InterPro" id="IPR035892">
    <property type="entry name" value="C2_domain_sf"/>
</dbReference>
<accession>A0A4P9YS12</accession>
<name>A0A4P9YS12_9FUNG</name>